<feature type="chain" id="PRO_5046730853" description="Alkaline proteinase inhibitor/ Outer membrane lipoprotein Omp19 domain-containing protein" evidence="1">
    <location>
        <begin position="23"/>
        <end position="157"/>
    </location>
</feature>
<dbReference type="PROSITE" id="PS51257">
    <property type="entry name" value="PROKAR_LIPOPROTEIN"/>
    <property type="match status" value="1"/>
</dbReference>
<evidence type="ECO:0000256" key="1">
    <source>
        <dbReference type="SAM" id="SignalP"/>
    </source>
</evidence>
<dbReference type="Proteomes" id="UP001501742">
    <property type="component" value="Unassembled WGS sequence"/>
</dbReference>
<organism evidence="2 3">
    <name type="scientific">Curtobacterium herbarum</name>
    <dbReference type="NCBI Taxonomy" id="150122"/>
    <lineage>
        <taxon>Bacteria</taxon>
        <taxon>Bacillati</taxon>
        <taxon>Actinomycetota</taxon>
        <taxon>Actinomycetes</taxon>
        <taxon>Micrococcales</taxon>
        <taxon>Microbacteriaceae</taxon>
        <taxon>Curtobacterium</taxon>
    </lineage>
</organism>
<name>A0ABP4JZ68_9MICO</name>
<gene>
    <name evidence="2" type="ORF">GCM10009627_01100</name>
</gene>
<dbReference type="EMBL" id="BAAAJX010000001">
    <property type="protein sequence ID" value="GAA1491764.1"/>
    <property type="molecule type" value="Genomic_DNA"/>
</dbReference>
<sequence length="157" mass="16723">MLIRRKGLTVLTIALTSVLLTACSGAPFGSTPTHRAFEERLPGTWIEKSGAATAALVLSENGKFKARNFPAVLVCNKSSGGPELEACLSNPGSSSISASGTWSVLDEEQGMLELDSDGQLFSVAYRDFDGFSAKSFSLGFYSGTTDKPEPDFVFARR</sequence>
<accession>A0ABP4JZ68</accession>
<comment type="caution">
    <text evidence="2">The sequence shown here is derived from an EMBL/GenBank/DDBJ whole genome shotgun (WGS) entry which is preliminary data.</text>
</comment>
<evidence type="ECO:0000313" key="3">
    <source>
        <dbReference type="Proteomes" id="UP001501742"/>
    </source>
</evidence>
<keyword evidence="1" id="KW-0732">Signal</keyword>
<feature type="signal peptide" evidence="1">
    <location>
        <begin position="1"/>
        <end position="22"/>
    </location>
</feature>
<evidence type="ECO:0008006" key="4">
    <source>
        <dbReference type="Google" id="ProtNLM"/>
    </source>
</evidence>
<proteinExistence type="predicted"/>
<evidence type="ECO:0000313" key="2">
    <source>
        <dbReference type="EMBL" id="GAA1491764.1"/>
    </source>
</evidence>
<dbReference type="RefSeq" id="WP_204608347.1">
    <property type="nucleotide sequence ID" value="NZ_BAAAJX010000001.1"/>
</dbReference>
<protein>
    <recommendedName>
        <fullName evidence="4">Alkaline proteinase inhibitor/ Outer membrane lipoprotein Omp19 domain-containing protein</fullName>
    </recommendedName>
</protein>
<reference evidence="3" key="1">
    <citation type="journal article" date="2019" name="Int. J. Syst. Evol. Microbiol.">
        <title>The Global Catalogue of Microorganisms (GCM) 10K type strain sequencing project: providing services to taxonomists for standard genome sequencing and annotation.</title>
        <authorList>
            <consortium name="The Broad Institute Genomics Platform"/>
            <consortium name="The Broad Institute Genome Sequencing Center for Infectious Disease"/>
            <person name="Wu L."/>
            <person name="Ma J."/>
        </authorList>
    </citation>
    <scope>NUCLEOTIDE SEQUENCE [LARGE SCALE GENOMIC DNA]</scope>
    <source>
        <strain evidence="3">JCM 12140</strain>
    </source>
</reference>
<keyword evidence="3" id="KW-1185">Reference proteome</keyword>